<proteinExistence type="predicted"/>
<evidence type="ECO:0000313" key="2">
    <source>
        <dbReference type="Proteomes" id="UP000191285"/>
    </source>
</evidence>
<reference evidence="2" key="1">
    <citation type="journal article" date="2017" name="Nat. Microbiol.">
        <title>Global analysis of biosynthetic gene clusters reveals vast potential of secondary metabolite production in Penicillium species.</title>
        <authorList>
            <person name="Nielsen J.C."/>
            <person name="Grijseels S."/>
            <person name="Prigent S."/>
            <person name="Ji B."/>
            <person name="Dainat J."/>
            <person name="Nielsen K.F."/>
            <person name="Frisvad J.C."/>
            <person name="Workman M."/>
            <person name="Nielsen J."/>
        </authorList>
    </citation>
    <scope>NUCLEOTIDE SEQUENCE [LARGE SCALE GENOMIC DNA]</scope>
    <source>
        <strain evidence="2">IBT 24891</strain>
    </source>
</reference>
<dbReference type="AlphaFoldDB" id="A0A1V6T4P5"/>
<name>A0A1V6T4P5_9EURO</name>
<gene>
    <name evidence="1" type="ORF">PENSTE_c012G02535</name>
</gene>
<comment type="caution">
    <text evidence="1">The sequence shown here is derived from an EMBL/GenBank/DDBJ whole genome shotgun (WGS) entry which is preliminary data.</text>
</comment>
<accession>A0A1V6T4P5</accession>
<dbReference type="STRING" id="303698.A0A1V6T4P5"/>
<keyword evidence="2" id="KW-1185">Reference proteome</keyword>
<dbReference type="OrthoDB" id="4468925at2759"/>
<dbReference type="Proteomes" id="UP000191285">
    <property type="component" value="Unassembled WGS sequence"/>
</dbReference>
<protein>
    <recommendedName>
        <fullName evidence="3">Hydrophobin</fullName>
    </recommendedName>
</protein>
<evidence type="ECO:0008006" key="3">
    <source>
        <dbReference type="Google" id="ProtNLM"/>
    </source>
</evidence>
<organism evidence="1 2">
    <name type="scientific">Penicillium steckii</name>
    <dbReference type="NCBI Taxonomy" id="303698"/>
    <lineage>
        <taxon>Eukaryota</taxon>
        <taxon>Fungi</taxon>
        <taxon>Dikarya</taxon>
        <taxon>Ascomycota</taxon>
        <taxon>Pezizomycotina</taxon>
        <taxon>Eurotiomycetes</taxon>
        <taxon>Eurotiomycetidae</taxon>
        <taxon>Eurotiales</taxon>
        <taxon>Aspergillaceae</taxon>
        <taxon>Penicillium</taxon>
    </lineage>
</organism>
<evidence type="ECO:0000313" key="1">
    <source>
        <dbReference type="EMBL" id="OQE21288.1"/>
    </source>
</evidence>
<dbReference type="EMBL" id="MLKD01000012">
    <property type="protein sequence ID" value="OQE21288.1"/>
    <property type="molecule type" value="Genomic_DNA"/>
</dbReference>
<sequence>MKTSMISVIGYAMAIAASPLSAPSSAREHKGVSHSQAKEVCTFGNAACCISSKTEEEKSLLDLDILKDLPLKKLLGVEDSTCVSFDLIGQINLLGFASSSHDEPFCKQTAACCSGNECHAIGGIGEE</sequence>